<dbReference type="EMBL" id="JAUSQW010000001">
    <property type="protein sequence ID" value="MDP9799975.1"/>
    <property type="molecule type" value="Genomic_DNA"/>
</dbReference>
<dbReference type="SUPFAM" id="SSF54534">
    <property type="entry name" value="FKBP-like"/>
    <property type="match status" value="1"/>
</dbReference>
<dbReference type="Gene3D" id="3.10.50.40">
    <property type="match status" value="1"/>
</dbReference>
<dbReference type="InterPro" id="IPR001179">
    <property type="entry name" value="PPIase_FKBP_dom"/>
</dbReference>
<organism evidence="7 8">
    <name type="scientific">Arcanobacterium wilhelmae</name>
    <dbReference type="NCBI Taxonomy" id="1803177"/>
    <lineage>
        <taxon>Bacteria</taxon>
        <taxon>Bacillati</taxon>
        <taxon>Actinomycetota</taxon>
        <taxon>Actinomycetes</taxon>
        <taxon>Actinomycetales</taxon>
        <taxon>Actinomycetaceae</taxon>
        <taxon>Arcanobacterium</taxon>
    </lineage>
</organism>
<dbReference type="Proteomes" id="UP001235966">
    <property type="component" value="Unassembled WGS sequence"/>
</dbReference>
<gene>
    <name evidence="7" type="ORF">J2S49_000051</name>
</gene>
<comment type="catalytic activity">
    <reaction evidence="1 4 5">
        <text>[protein]-peptidylproline (omega=180) = [protein]-peptidylproline (omega=0)</text>
        <dbReference type="Rhea" id="RHEA:16237"/>
        <dbReference type="Rhea" id="RHEA-COMP:10747"/>
        <dbReference type="Rhea" id="RHEA-COMP:10748"/>
        <dbReference type="ChEBI" id="CHEBI:83833"/>
        <dbReference type="ChEBI" id="CHEBI:83834"/>
        <dbReference type="EC" id="5.2.1.8"/>
    </reaction>
</comment>
<protein>
    <recommendedName>
        <fullName evidence="5">Peptidyl-prolyl cis-trans isomerase</fullName>
        <ecNumber evidence="5">5.2.1.8</ecNumber>
    </recommendedName>
</protein>
<evidence type="ECO:0000256" key="5">
    <source>
        <dbReference type="RuleBase" id="RU003915"/>
    </source>
</evidence>
<dbReference type="PROSITE" id="PS50059">
    <property type="entry name" value="FKBP_PPIASE"/>
    <property type="match status" value="1"/>
</dbReference>
<evidence type="ECO:0000259" key="6">
    <source>
        <dbReference type="PROSITE" id="PS50059"/>
    </source>
</evidence>
<evidence type="ECO:0000313" key="7">
    <source>
        <dbReference type="EMBL" id="MDP9799975.1"/>
    </source>
</evidence>
<proteinExistence type="inferred from homology"/>
<evidence type="ECO:0000256" key="2">
    <source>
        <dbReference type="ARBA" id="ARBA00023110"/>
    </source>
</evidence>
<accession>A0ABT9N8E8</accession>
<reference evidence="7 8" key="1">
    <citation type="submission" date="2023-07" db="EMBL/GenBank/DDBJ databases">
        <title>Sequencing the genomes of 1000 actinobacteria strains.</title>
        <authorList>
            <person name="Klenk H.-P."/>
        </authorList>
    </citation>
    <scope>NUCLEOTIDE SEQUENCE [LARGE SCALE GENOMIC DNA]</scope>
    <source>
        <strain evidence="7 8">DSM 102162</strain>
    </source>
</reference>
<evidence type="ECO:0000313" key="8">
    <source>
        <dbReference type="Proteomes" id="UP001235966"/>
    </source>
</evidence>
<keyword evidence="8" id="KW-1185">Reference proteome</keyword>
<sequence>MKREVSRFVLAVVVGVGLGLLFPWRISTAAEITVSGELGAPVTVVSTGNTLPADFSRTERTGDGRAVTAGGQVLFTATSFDLASGALTAAQNSGQIQALPATKEALGQLYSSIVGTKEGSRVVTTFTRSGRTEVVVIDVLPTVASGEPADAGVLAQRFTYANDRDGRPIAKGKSAAGNDLDIQVLRTGKGVQVTGSDVVIGNYRMFDPNGKIIEDTWATDAPARVTMAEVYPGLHDGLLDQRVGSRVALTIPPRLAQGKVAAFVVFDILGVLHPLSGETAK</sequence>
<comment type="similarity">
    <text evidence="5">Belongs to the FKBP-type PPIase family.</text>
</comment>
<evidence type="ECO:0000256" key="1">
    <source>
        <dbReference type="ARBA" id="ARBA00000971"/>
    </source>
</evidence>
<comment type="caution">
    <text evidence="7">The sequence shown here is derived from an EMBL/GenBank/DDBJ whole genome shotgun (WGS) entry which is preliminary data.</text>
</comment>
<dbReference type="InterPro" id="IPR046357">
    <property type="entry name" value="PPIase_dom_sf"/>
</dbReference>
<name>A0ABT9N8E8_9ACTO</name>
<keyword evidence="3 4" id="KW-0413">Isomerase</keyword>
<evidence type="ECO:0000256" key="4">
    <source>
        <dbReference type="PROSITE-ProRule" id="PRU00277"/>
    </source>
</evidence>
<keyword evidence="2 4" id="KW-0697">Rotamase</keyword>
<dbReference type="RefSeq" id="WP_278060142.1">
    <property type="nucleotide sequence ID" value="NZ_CP121247.1"/>
</dbReference>
<feature type="domain" description="PPIase FKBP-type" evidence="6">
    <location>
        <begin position="196"/>
        <end position="258"/>
    </location>
</feature>
<dbReference type="Pfam" id="PF00254">
    <property type="entry name" value="FKBP_C"/>
    <property type="match status" value="1"/>
</dbReference>
<evidence type="ECO:0000256" key="3">
    <source>
        <dbReference type="ARBA" id="ARBA00023235"/>
    </source>
</evidence>
<dbReference type="EC" id="5.2.1.8" evidence="5"/>